<evidence type="ECO:0000259" key="5">
    <source>
        <dbReference type="Pfam" id="PF00251"/>
    </source>
</evidence>
<gene>
    <name evidence="6" type="ORF">U0035_15495</name>
</gene>
<comment type="similarity">
    <text evidence="1">Belongs to the glycosyl hydrolase 32 family.</text>
</comment>
<dbReference type="InterPro" id="IPR051214">
    <property type="entry name" value="GH32_Enzymes"/>
</dbReference>
<dbReference type="PANTHER" id="PTHR43101:SF1">
    <property type="entry name" value="BETA-FRUCTOSIDASE"/>
    <property type="match status" value="1"/>
</dbReference>
<accession>A0ABZ0W4R3</accession>
<evidence type="ECO:0000313" key="7">
    <source>
        <dbReference type="Proteomes" id="UP001325680"/>
    </source>
</evidence>
<dbReference type="Pfam" id="PF00251">
    <property type="entry name" value="Glyco_hydro_32N"/>
    <property type="match status" value="1"/>
</dbReference>
<dbReference type="Proteomes" id="UP001325680">
    <property type="component" value="Chromosome"/>
</dbReference>
<keyword evidence="3 6" id="KW-0378">Hydrolase</keyword>
<dbReference type="PANTHER" id="PTHR43101">
    <property type="entry name" value="BETA-FRUCTOSIDASE"/>
    <property type="match status" value="1"/>
</dbReference>
<evidence type="ECO:0000256" key="2">
    <source>
        <dbReference type="ARBA" id="ARBA00012758"/>
    </source>
</evidence>
<keyword evidence="7" id="KW-1185">Reference proteome</keyword>
<dbReference type="SUPFAM" id="SSF75005">
    <property type="entry name" value="Arabinanase/levansucrase/invertase"/>
    <property type="match status" value="1"/>
</dbReference>
<evidence type="ECO:0000256" key="4">
    <source>
        <dbReference type="ARBA" id="ARBA00023295"/>
    </source>
</evidence>
<dbReference type="EC" id="3.2.1.26" evidence="2"/>
<evidence type="ECO:0000256" key="1">
    <source>
        <dbReference type="ARBA" id="ARBA00009902"/>
    </source>
</evidence>
<dbReference type="EMBL" id="CP139960">
    <property type="protein sequence ID" value="WQD37076.1"/>
    <property type="molecule type" value="Genomic_DNA"/>
</dbReference>
<dbReference type="Gene3D" id="2.60.120.560">
    <property type="entry name" value="Exo-inulinase, domain 1"/>
    <property type="match status" value="1"/>
</dbReference>
<dbReference type="InterPro" id="IPR013148">
    <property type="entry name" value="Glyco_hydro_32_N"/>
</dbReference>
<proteinExistence type="inferred from homology"/>
<dbReference type="Gene3D" id="2.115.10.20">
    <property type="entry name" value="Glycosyl hydrolase domain, family 43"/>
    <property type="match status" value="1"/>
</dbReference>
<feature type="domain" description="Glycosyl hydrolase family 32 N-terminal" evidence="5">
    <location>
        <begin position="24"/>
        <end position="220"/>
    </location>
</feature>
<organism evidence="6 7">
    <name type="scientific">Niabella yanshanensis</name>
    <dbReference type="NCBI Taxonomy" id="577386"/>
    <lineage>
        <taxon>Bacteria</taxon>
        <taxon>Pseudomonadati</taxon>
        <taxon>Bacteroidota</taxon>
        <taxon>Chitinophagia</taxon>
        <taxon>Chitinophagales</taxon>
        <taxon>Chitinophagaceae</taxon>
        <taxon>Niabella</taxon>
    </lineage>
</organism>
<dbReference type="GO" id="GO:0016787">
    <property type="term" value="F:hydrolase activity"/>
    <property type="evidence" value="ECO:0007669"/>
    <property type="project" value="UniProtKB-KW"/>
</dbReference>
<evidence type="ECO:0000313" key="6">
    <source>
        <dbReference type="EMBL" id="WQD37076.1"/>
    </source>
</evidence>
<dbReference type="InterPro" id="IPR023296">
    <property type="entry name" value="Glyco_hydro_beta-prop_sf"/>
</dbReference>
<name>A0ABZ0W4R3_9BACT</name>
<reference evidence="6 7" key="1">
    <citation type="submission" date="2023-12" db="EMBL/GenBank/DDBJ databases">
        <title>Genome sequencing and assembly of bacterial species from a model synthetic community.</title>
        <authorList>
            <person name="Hogle S.L."/>
        </authorList>
    </citation>
    <scope>NUCLEOTIDE SEQUENCE [LARGE SCALE GENOMIC DNA]</scope>
    <source>
        <strain evidence="6 7">HAMBI_3031</strain>
    </source>
</reference>
<keyword evidence="4" id="KW-0326">Glycosidase</keyword>
<sequence>MQNIQRSFYSGSGFSDWEIGDVTIILHDGVYHLFHLIIPNHDYIAHAVSNDCISWKRVKNALFVGDPGEWDDDMLWTMHVCKVGERFEMYYTGLQRKLRGTNSMIGLAVSYDLYHWEKKNQGIFPIESKGPYYESMDDSPRRWLSFRDPYRIDHENITYFLICARSAQGPVSRRGCIALLKQENEQVTYMKPLHMPMMYDDLECPCVFELHGRYYAIASIREDVKVRYWFANEFLGEYHAFHANVLLPQGNYAARVVESINGNTLIYSFFYTSGLINSHRVFLPPKQLDVDEKGRLLLKSFDHWEEVAYDVLDQNHFNELRQLFNNPTASFSVEDNRWVVGSRSGYEVFVVEKPADDFIWEGVLSVEGMGKLGLVTDMDEDGSGYYYSFDVVNGHVEVRAWGFNEADIRSNFHFKVLQDNSFTINPRYTYHFKLIRFGNYIELAIDGLVKLTLIDYNYNNNFIGLYSASSVVSLNNSIIKKLPPLEDEYISNS</sequence>
<evidence type="ECO:0000256" key="3">
    <source>
        <dbReference type="ARBA" id="ARBA00022801"/>
    </source>
</evidence>
<dbReference type="InterPro" id="IPR001362">
    <property type="entry name" value="Glyco_hydro_32"/>
</dbReference>
<protein>
    <recommendedName>
        <fullName evidence="2">beta-fructofuranosidase</fullName>
        <ecNumber evidence="2">3.2.1.26</ecNumber>
    </recommendedName>
</protein>
<dbReference type="RefSeq" id="WP_114791832.1">
    <property type="nucleotide sequence ID" value="NZ_CP139960.1"/>
</dbReference>
<dbReference type="SMART" id="SM00640">
    <property type="entry name" value="Glyco_32"/>
    <property type="match status" value="1"/>
</dbReference>